<evidence type="ECO:0000313" key="7">
    <source>
        <dbReference type="Proteomes" id="UP000230069"/>
    </source>
</evidence>
<dbReference type="InParanoid" id="A0A2G5F925"/>
<reference evidence="6 7" key="1">
    <citation type="submission" date="2017-09" db="EMBL/GenBank/DDBJ databases">
        <title>WGS assembly of Aquilegia coerulea Goldsmith.</title>
        <authorList>
            <person name="Hodges S."/>
            <person name="Kramer E."/>
            <person name="Nordborg M."/>
            <person name="Tomkins J."/>
            <person name="Borevitz J."/>
            <person name="Derieg N."/>
            <person name="Yan J."/>
            <person name="Mihaltcheva S."/>
            <person name="Hayes R.D."/>
            <person name="Rokhsar D."/>
        </authorList>
    </citation>
    <scope>NUCLEOTIDE SEQUENCE [LARGE SCALE GENOMIC DNA]</scope>
    <source>
        <strain evidence="7">cv. Goldsmith</strain>
    </source>
</reference>
<comment type="subcellular location">
    <subcellularLocation>
        <location evidence="1">Cytoplasm</location>
    </subcellularLocation>
</comment>
<keyword evidence="4" id="KW-0677">Repeat</keyword>
<dbReference type="EMBL" id="KZ305018">
    <property type="protein sequence ID" value="PIA64447.1"/>
    <property type="molecule type" value="Genomic_DNA"/>
</dbReference>
<proteinExistence type="predicted"/>
<dbReference type="GO" id="GO:0031087">
    <property type="term" value="P:deadenylation-independent decapping of nuclear-transcribed mRNA"/>
    <property type="evidence" value="ECO:0007669"/>
    <property type="project" value="InterPro"/>
</dbReference>
<dbReference type="InterPro" id="IPR044938">
    <property type="entry name" value="EDC4_C_sf"/>
</dbReference>
<evidence type="ECO:0000256" key="1">
    <source>
        <dbReference type="ARBA" id="ARBA00004496"/>
    </source>
</evidence>
<dbReference type="PANTHER" id="PTHR15598">
    <property type="entry name" value="ENHANCER OF MRNA-DECAPPING PROTEIN 4"/>
    <property type="match status" value="1"/>
</dbReference>
<protein>
    <recommendedName>
        <fullName evidence="8">hAT-like transposase RNase-H fold domain-containing protein</fullName>
    </recommendedName>
</protein>
<feature type="chain" id="PRO_5013545583" description="hAT-like transposase RNase-H fold domain-containing protein" evidence="5">
    <location>
        <begin position="34"/>
        <end position="76"/>
    </location>
</feature>
<keyword evidence="3" id="KW-0853">WD repeat</keyword>
<dbReference type="PANTHER" id="PTHR15598:SF5">
    <property type="entry name" value="ENHANCER OF MRNA-DECAPPING PROTEIN 4"/>
    <property type="match status" value="1"/>
</dbReference>
<dbReference type="Proteomes" id="UP000230069">
    <property type="component" value="Unassembled WGS sequence"/>
</dbReference>
<dbReference type="OrthoDB" id="21128at2759"/>
<evidence type="ECO:0008006" key="8">
    <source>
        <dbReference type="Google" id="ProtNLM"/>
    </source>
</evidence>
<name>A0A2G5F925_AQUCA</name>
<organism evidence="6 7">
    <name type="scientific">Aquilegia coerulea</name>
    <name type="common">Rocky mountain columbine</name>
    <dbReference type="NCBI Taxonomy" id="218851"/>
    <lineage>
        <taxon>Eukaryota</taxon>
        <taxon>Viridiplantae</taxon>
        <taxon>Streptophyta</taxon>
        <taxon>Embryophyta</taxon>
        <taxon>Tracheophyta</taxon>
        <taxon>Spermatophyta</taxon>
        <taxon>Magnoliopsida</taxon>
        <taxon>Ranunculales</taxon>
        <taxon>Ranunculaceae</taxon>
        <taxon>Thalictroideae</taxon>
        <taxon>Aquilegia</taxon>
    </lineage>
</organism>
<evidence type="ECO:0000256" key="3">
    <source>
        <dbReference type="ARBA" id="ARBA00022574"/>
    </source>
</evidence>
<dbReference type="InterPro" id="IPR045152">
    <property type="entry name" value="EDC4-like"/>
</dbReference>
<sequence length="76" mass="8700">MNWHVISASIHPFKLTWMMCVAVAINPADPSNAMHIRPIFEQVYQKLDHHRTTITSAEASSFSLLKHDIKSVLMRV</sequence>
<keyword evidence="5" id="KW-0732">Signal</keyword>
<evidence type="ECO:0000256" key="2">
    <source>
        <dbReference type="ARBA" id="ARBA00022490"/>
    </source>
</evidence>
<evidence type="ECO:0000313" key="6">
    <source>
        <dbReference type="EMBL" id="PIA64447.1"/>
    </source>
</evidence>
<keyword evidence="7" id="KW-1185">Reference proteome</keyword>
<dbReference type="Gene3D" id="1.10.220.100">
    <property type="entry name" value="conserved c-terminal region of ge- 1"/>
    <property type="match status" value="1"/>
</dbReference>
<dbReference type="GO" id="GO:0000932">
    <property type="term" value="C:P-body"/>
    <property type="evidence" value="ECO:0007669"/>
    <property type="project" value="TreeGrafter"/>
</dbReference>
<evidence type="ECO:0000256" key="4">
    <source>
        <dbReference type="ARBA" id="ARBA00022737"/>
    </source>
</evidence>
<dbReference type="AlphaFoldDB" id="A0A2G5F925"/>
<dbReference type="STRING" id="218851.A0A2G5F925"/>
<feature type="signal peptide" evidence="5">
    <location>
        <begin position="1"/>
        <end position="33"/>
    </location>
</feature>
<keyword evidence="2" id="KW-0963">Cytoplasm</keyword>
<accession>A0A2G5F925</accession>
<gene>
    <name evidence="6" type="ORF">AQUCO_00100137v1</name>
</gene>
<evidence type="ECO:0000256" key="5">
    <source>
        <dbReference type="SAM" id="SignalP"/>
    </source>
</evidence>